<gene>
    <name evidence="4" type="ORF">TrLO_g7659</name>
</gene>
<proteinExistence type="predicted"/>
<dbReference type="PROSITE" id="PS50919">
    <property type="entry name" value="MIR"/>
    <property type="match status" value="1"/>
</dbReference>
<dbReference type="AlphaFoldDB" id="A0A9W7DQE7"/>
<evidence type="ECO:0000313" key="5">
    <source>
        <dbReference type="Proteomes" id="UP001165122"/>
    </source>
</evidence>
<feature type="compositionally biased region" description="Low complexity" evidence="2">
    <location>
        <begin position="1"/>
        <end position="12"/>
    </location>
</feature>
<dbReference type="Pfam" id="PF08709">
    <property type="entry name" value="Ins145_P3_rec"/>
    <property type="match status" value="1"/>
</dbReference>
<dbReference type="InterPro" id="IPR036300">
    <property type="entry name" value="MIR_dom_sf"/>
</dbReference>
<evidence type="ECO:0000259" key="3">
    <source>
        <dbReference type="PROSITE" id="PS50919"/>
    </source>
</evidence>
<evidence type="ECO:0000256" key="2">
    <source>
        <dbReference type="SAM" id="MobiDB-lite"/>
    </source>
</evidence>
<dbReference type="InterPro" id="IPR016093">
    <property type="entry name" value="MIR_motif"/>
</dbReference>
<comment type="caution">
    <text evidence="4">The sequence shown here is derived from an EMBL/GenBank/DDBJ whole genome shotgun (WGS) entry which is preliminary data.</text>
</comment>
<reference evidence="5" key="1">
    <citation type="journal article" date="2023" name="Commun. Biol.">
        <title>Genome analysis of Parmales, the sister group of diatoms, reveals the evolutionary specialization of diatoms from phago-mixotrophs to photoautotrophs.</title>
        <authorList>
            <person name="Ban H."/>
            <person name="Sato S."/>
            <person name="Yoshikawa S."/>
            <person name="Yamada K."/>
            <person name="Nakamura Y."/>
            <person name="Ichinomiya M."/>
            <person name="Sato N."/>
            <person name="Blanc-Mathieu R."/>
            <person name="Endo H."/>
            <person name="Kuwata A."/>
            <person name="Ogata H."/>
        </authorList>
    </citation>
    <scope>NUCLEOTIDE SEQUENCE [LARGE SCALE GENOMIC DNA]</scope>
    <source>
        <strain evidence="5">NIES 3700</strain>
    </source>
</reference>
<dbReference type="SUPFAM" id="SSF82109">
    <property type="entry name" value="MIR domain"/>
    <property type="match status" value="1"/>
</dbReference>
<feature type="region of interest" description="Disordered" evidence="2">
    <location>
        <begin position="1"/>
        <end position="23"/>
    </location>
</feature>
<dbReference type="GO" id="GO:0006816">
    <property type="term" value="P:calcium ion transport"/>
    <property type="evidence" value="ECO:0007669"/>
    <property type="project" value="InterPro"/>
</dbReference>
<dbReference type="InterPro" id="IPR014821">
    <property type="entry name" value="Ins145_P3_rcpt"/>
</dbReference>
<evidence type="ECO:0000256" key="1">
    <source>
        <dbReference type="ARBA" id="ARBA00022737"/>
    </source>
</evidence>
<feature type="non-terminal residue" evidence="4">
    <location>
        <position position="233"/>
    </location>
</feature>
<dbReference type="Proteomes" id="UP001165122">
    <property type="component" value="Unassembled WGS sequence"/>
</dbReference>
<keyword evidence="5" id="KW-1185">Reference proteome</keyword>
<feature type="domain" description="MIR" evidence="3">
    <location>
        <begin position="142"/>
        <end position="194"/>
    </location>
</feature>
<dbReference type="OrthoDB" id="300855at2759"/>
<accession>A0A9W7DQE7</accession>
<protein>
    <recommendedName>
        <fullName evidence="3">MIR domain-containing protein</fullName>
    </recommendedName>
</protein>
<dbReference type="PANTHER" id="PTHR13715:SF99">
    <property type="entry name" value="INOSITOL 1,4,5-TRISPHOSPHATE RECEPTOR-LIKE PROTEIN A"/>
    <property type="match status" value="1"/>
</dbReference>
<sequence>MSSPFRPASSAPVSPPPQEAEPEEEVTTLENVKYGDQVFFQMSQPKNGFMHVDKVFSRVGFQTAADGSDVLNFDECLFVVTPMLNYDSKQQAAVLKRTASKLSGGDDEANGEQAMLQARLKQENDQNKKLLMKCDKPPGDGTDELRYGQVIQLKHISTGKFLSGNSITAKVEKSCLRLSLSDGDDNCHFKLMPRFKVRHEGSPAYFTDLLILQSVALDGYSLHVSGKPYDKEE</sequence>
<keyword evidence="1" id="KW-0677">Repeat</keyword>
<dbReference type="PANTHER" id="PTHR13715">
    <property type="entry name" value="RYANODINE RECEPTOR AND IP3 RECEPTOR"/>
    <property type="match status" value="1"/>
</dbReference>
<dbReference type="InterPro" id="IPR015925">
    <property type="entry name" value="Ryanodine_IP3_receptor"/>
</dbReference>
<organism evidence="4 5">
    <name type="scientific">Triparma laevis f. longispina</name>
    <dbReference type="NCBI Taxonomy" id="1714387"/>
    <lineage>
        <taxon>Eukaryota</taxon>
        <taxon>Sar</taxon>
        <taxon>Stramenopiles</taxon>
        <taxon>Ochrophyta</taxon>
        <taxon>Bolidophyceae</taxon>
        <taxon>Parmales</taxon>
        <taxon>Triparmaceae</taxon>
        <taxon>Triparma</taxon>
    </lineage>
</organism>
<name>A0A9W7DQE7_9STRA</name>
<evidence type="ECO:0000313" key="4">
    <source>
        <dbReference type="EMBL" id="GMH51423.1"/>
    </source>
</evidence>
<dbReference type="Gene3D" id="2.80.10.50">
    <property type="match status" value="1"/>
</dbReference>
<dbReference type="EMBL" id="BRXW01000404">
    <property type="protein sequence ID" value="GMH51423.1"/>
    <property type="molecule type" value="Genomic_DNA"/>
</dbReference>